<keyword evidence="2" id="KW-1185">Reference proteome</keyword>
<dbReference type="Proteomes" id="UP000231586">
    <property type="component" value="Unassembled WGS sequence"/>
</dbReference>
<accession>A0A2M8WS51</accession>
<evidence type="ECO:0000313" key="1">
    <source>
        <dbReference type="EMBL" id="PJI93666.1"/>
    </source>
</evidence>
<dbReference type="AlphaFoldDB" id="A0A2M8WS51"/>
<comment type="caution">
    <text evidence="1">The sequence shown here is derived from an EMBL/GenBank/DDBJ whole genome shotgun (WGS) entry which is preliminary data.</text>
</comment>
<gene>
    <name evidence="1" type="ORF">CLV34_1140</name>
</gene>
<dbReference type="EMBL" id="PGTZ01000007">
    <property type="protein sequence ID" value="PJI93666.1"/>
    <property type="molecule type" value="Genomic_DNA"/>
</dbReference>
<proteinExistence type="predicted"/>
<protein>
    <submittedName>
        <fullName evidence="1">Uncharacterized protein</fullName>
    </submittedName>
</protein>
<name>A0A2M8WS51_9MICO</name>
<organism evidence="1 2">
    <name type="scientific">Luteimicrobium subarcticum</name>
    <dbReference type="NCBI Taxonomy" id="620910"/>
    <lineage>
        <taxon>Bacteria</taxon>
        <taxon>Bacillati</taxon>
        <taxon>Actinomycetota</taxon>
        <taxon>Actinomycetes</taxon>
        <taxon>Micrococcales</taxon>
        <taxon>Luteimicrobium</taxon>
    </lineage>
</organism>
<reference evidence="1 2" key="1">
    <citation type="submission" date="2017-11" db="EMBL/GenBank/DDBJ databases">
        <title>Genomic Encyclopedia of Archaeal and Bacterial Type Strains, Phase II (KMG-II): From Individual Species to Whole Genera.</title>
        <authorList>
            <person name="Goeker M."/>
        </authorList>
    </citation>
    <scope>NUCLEOTIDE SEQUENCE [LARGE SCALE GENOMIC DNA]</scope>
    <source>
        <strain evidence="1 2">DSM 22413</strain>
    </source>
</reference>
<dbReference type="RefSeq" id="WP_157803720.1">
    <property type="nucleotide sequence ID" value="NZ_PGTZ01000007.1"/>
</dbReference>
<evidence type="ECO:0000313" key="2">
    <source>
        <dbReference type="Proteomes" id="UP000231586"/>
    </source>
</evidence>
<sequence>MVQSGVFTDVLAAVDPGTVLRTEAAPQRRRRALGASEHVPTNQEILEAARRHYADNHHVVDTSTRSGQDYVLTGPGHVEVADLNAYDWRSREAAPIRPTCQTVADAPPMAPALTAVKGSPVVTTLVVGISESAQVIVGEEGGIGVAVDVTKKEPVKGVAYFAGKLGLDIDVAINLQLGLWASDVAGLAGDFVGIEVNLDLEVGVSLGVFMHTKDLSFYGFSVGVGVGVGGGATVVGGYTWVF</sequence>